<protein>
    <recommendedName>
        <fullName evidence="11">ATP synthase subunit a</fullName>
    </recommendedName>
    <alternativeName>
        <fullName evidence="11">ATP synthase F0 sector subunit a</fullName>
    </alternativeName>
    <alternativeName>
        <fullName evidence="11">F-ATPase subunit 6</fullName>
    </alternativeName>
</protein>
<feature type="transmembrane region" description="Helical" evidence="11">
    <location>
        <begin position="214"/>
        <end position="232"/>
    </location>
</feature>
<evidence type="ECO:0000256" key="6">
    <source>
        <dbReference type="ARBA" id="ARBA00022781"/>
    </source>
</evidence>
<proteinExistence type="inferred from homology"/>
<dbReference type="InterPro" id="IPR045082">
    <property type="entry name" value="ATP_syn_F0_a_bact/chloroplast"/>
</dbReference>
<organism evidence="12 13">
    <name type="scientific">Flavonifractor plautii</name>
    <name type="common">Fusobacterium plautii</name>
    <dbReference type="NCBI Taxonomy" id="292800"/>
    <lineage>
        <taxon>Bacteria</taxon>
        <taxon>Bacillati</taxon>
        <taxon>Bacillota</taxon>
        <taxon>Clostridia</taxon>
        <taxon>Eubacteriales</taxon>
        <taxon>Oscillospiraceae</taxon>
        <taxon>Flavonifractor</taxon>
    </lineage>
</organism>
<evidence type="ECO:0000256" key="11">
    <source>
        <dbReference type="HAMAP-Rule" id="MF_01393"/>
    </source>
</evidence>
<keyword evidence="8 11" id="KW-0406">Ion transport</keyword>
<evidence type="ECO:0000256" key="7">
    <source>
        <dbReference type="ARBA" id="ARBA00022989"/>
    </source>
</evidence>
<dbReference type="PRINTS" id="PR00123">
    <property type="entry name" value="ATPASEA"/>
</dbReference>
<feature type="transmembrane region" description="Helical" evidence="11">
    <location>
        <begin position="92"/>
        <end position="114"/>
    </location>
</feature>
<keyword evidence="11" id="KW-1003">Cell membrane</keyword>
<sequence length="236" mass="25720">MRVVSLDAFKESLVEELGNKVAFTVPVLGGVPVAESVVVTWIVMAALIALALALTRRLSVDRPGKVQCALEWAVEFLNGFVKTNIGAHWRPFAPWLGTVALYIGLSNLIGVFGLTPPTKDISVTAALALMSMFLIYGAQFRYNGLAGGLKKFAEPMPLLIPINLMEVAIRPLALCMRLFGNILGAFIIMEMLKLLVPVVLPAVFSLYFDLFDGLIQTVVFVFLTTLFTGEGIKEED</sequence>
<keyword evidence="3 11" id="KW-0813">Transport</keyword>
<keyword evidence="4 11" id="KW-0138">CF(0)</keyword>
<name>A0A174SC79_FLAPL</name>
<dbReference type="Gene3D" id="1.20.120.220">
    <property type="entry name" value="ATP synthase, F0 complex, subunit A"/>
    <property type="match status" value="1"/>
</dbReference>
<dbReference type="GO" id="GO:0005886">
    <property type="term" value="C:plasma membrane"/>
    <property type="evidence" value="ECO:0007669"/>
    <property type="project" value="UniProtKB-SubCell"/>
</dbReference>
<dbReference type="EMBL" id="CYZT01000572">
    <property type="protein sequence ID" value="CUP93308.1"/>
    <property type="molecule type" value="Genomic_DNA"/>
</dbReference>
<comment type="function">
    <text evidence="11">Key component of the proton channel; it plays a direct role in the translocation of protons across the membrane.</text>
</comment>
<dbReference type="GO" id="GO:0045259">
    <property type="term" value="C:proton-transporting ATP synthase complex"/>
    <property type="evidence" value="ECO:0007669"/>
    <property type="project" value="UniProtKB-KW"/>
</dbReference>
<dbReference type="CDD" id="cd00310">
    <property type="entry name" value="ATP-synt_Fo_a_6"/>
    <property type="match status" value="1"/>
</dbReference>
<evidence type="ECO:0000256" key="4">
    <source>
        <dbReference type="ARBA" id="ARBA00022547"/>
    </source>
</evidence>
<dbReference type="InterPro" id="IPR035908">
    <property type="entry name" value="F0_ATP_A_sf"/>
</dbReference>
<feature type="transmembrane region" description="Helical" evidence="11">
    <location>
        <begin position="121"/>
        <end position="138"/>
    </location>
</feature>
<reference evidence="12 13" key="1">
    <citation type="submission" date="2015-09" db="EMBL/GenBank/DDBJ databases">
        <authorList>
            <consortium name="Pathogen Informatics"/>
        </authorList>
    </citation>
    <scope>NUCLEOTIDE SEQUENCE [LARGE SCALE GENOMIC DNA]</scope>
    <source>
        <strain evidence="12 13">2789STDY5608854</strain>
    </source>
</reference>
<keyword evidence="10 11" id="KW-0066">ATP synthesis</keyword>
<keyword evidence="5 11" id="KW-0812">Transmembrane</keyword>
<evidence type="ECO:0000256" key="3">
    <source>
        <dbReference type="ARBA" id="ARBA00022448"/>
    </source>
</evidence>
<evidence type="ECO:0000256" key="10">
    <source>
        <dbReference type="ARBA" id="ARBA00023310"/>
    </source>
</evidence>
<comment type="subcellular location">
    <subcellularLocation>
        <location evidence="11">Cell membrane</location>
        <topology evidence="11">Multi-pass membrane protein</topology>
    </subcellularLocation>
    <subcellularLocation>
        <location evidence="1">Membrane</location>
        <topology evidence="1">Multi-pass membrane protein</topology>
    </subcellularLocation>
</comment>
<evidence type="ECO:0000256" key="2">
    <source>
        <dbReference type="ARBA" id="ARBA00006810"/>
    </source>
</evidence>
<dbReference type="GO" id="GO:0046933">
    <property type="term" value="F:proton-transporting ATP synthase activity, rotational mechanism"/>
    <property type="evidence" value="ECO:0007669"/>
    <property type="project" value="UniProtKB-UniRule"/>
</dbReference>
<dbReference type="HAMAP" id="MF_01393">
    <property type="entry name" value="ATP_synth_a_bact"/>
    <property type="match status" value="1"/>
</dbReference>
<evidence type="ECO:0000256" key="5">
    <source>
        <dbReference type="ARBA" id="ARBA00022692"/>
    </source>
</evidence>
<keyword evidence="6 11" id="KW-0375">Hydrogen ion transport</keyword>
<gene>
    <name evidence="11 12" type="primary">atpB</name>
    <name evidence="12" type="ORF">ERS852411_03768</name>
</gene>
<keyword evidence="7 11" id="KW-1133">Transmembrane helix</keyword>
<feature type="transmembrane region" description="Helical" evidence="11">
    <location>
        <begin position="21"/>
        <end position="54"/>
    </location>
</feature>
<dbReference type="PANTHER" id="PTHR42823">
    <property type="entry name" value="ATP SYNTHASE SUBUNIT A, CHLOROPLASTIC"/>
    <property type="match status" value="1"/>
</dbReference>
<evidence type="ECO:0000256" key="1">
    <source>
        <dbReference type="ARBA" id="ARBA00004141"/>
    </source>
</evidence>
<comment type="similarity">
    <text evidence="2 11">Belongs to the ATPase A chain family.</text>
</comment>
<dbReference type="InterPro" id="IPR000568">
    <property type="entry name" value="ATP_synth_F0_asu"/>
</dbReference>
<dbReference type="Proteomes" id="UP000095746">
    <property type="component" value="Unassembled WGS sequence"/>
</dbReference>
<dbReference type="AlphaFoldDB" id="A0A174SC79"/>
<evidence type="ECO:0000313" key="12">
    <source>
        <dbReference type="EMBL" id="CUP93308.1"/>
    </source>
</evidence>
<evidence type="ECO:0000256" key="8">
    <source>
        <dbReference type="ARBA" id="ARBA00023065"/>
    </source>
</evidence>
<evidence type="ECO:0000313" key="13">
    <source>
        <dbReference type="Proteomes" id="UP000095746"/>
    </source>
</evidence>
<evidence type="ECO:0000256" key="9">
    <source>
        <dbReference type="ARBA" id="ARBA00023136"/>
    </source>
</evidence>
<dbReference type="RefSeq" id="WP_007491635.1">
    <property type="nucleotide sequence ID" value="NZ_AP031431.1"/>
</dbReference>
<accession>A0A174SC79</accession>
<dbReference type="SUPFAM" id="SSF81336">
    <property type="entry name" value="F1F0 ATP synthase subunit A"/>
    <property type="match status" value="1"/>
</dbReference>
<dbReference type="GeneID" id="63972901"/>
<dbReference type="PANTHER" id="PTHR42823:SF3">
    <property type="entry name" value="ATP SYNTHASE SUBUNIT A, CHLOROPLASTIC"/>
    <property type="match status" value="1"/>
</dbReference>
<keyword evidence="9 11" id="KW-0472">Membrane</keyword>
<dbReference type="NCBIfam" id="NF004486">
    <property type="entry name" value="PRK05815.3-4"/>
    <property type="match status" value="1"/>
</dbReference>
<dbReference type="GO" id="GO:0042777">
    <property type="term" value="P:proton motive force-driven plasma membrane ATP synthesis"/>
    <property type="evidence" value="ECO:0007669"/>
    <property type="project" value="TreeGrafter"/>
</dbReference>
<dbReference type="Pfam" id="PF00119">
    <property type="entry name" value="ATP-synt_A"/>
    <property type="match status" value="1"/>
</dbReference>